<keyword evidence="1" id="KW-0472">Membrane</keyword>
<dbReference type="Proteomes" id="UP000233597">
    <property type="component" value="Unassembled WGS sequence"/>
</dbReference>
<sequence>MHFQSFSDDPKLVRSNASFIRNNRQAIEITFFIKNNNMYEFKVICVMHGMLAVFGPFLIFAKKVWVLHVSRFIRVPVML</sequence>
<comment type="caution">
    <text evidence="2">The sequence shown here is derived from an EMBL/GenBank/DDBJ whole genome shotgun (WGS) entry which is preliminary data.</text>
</comment>
<evidence type="ECO:0000313" key="2">
    <source>
        <dbReference type="EMBL" id="PKR54342.1"/>
    </source>
</evidence>
<feature type="transmembrane region" description="Helical" evidence="1">
    <location>
        <begin position="41"/>
        <end position="61"/>
    </location>
</feature>
<dbReference type="AlphaFoldDB" id="A0A2N3KUV9"/>
<name>A0A2N3KUV9_9PROT</name>
<accession>A0A2N3KUV9</accession>
<evidence type="ECO:0000256" key="1">
    <source>
        <dbReference type="SAM" id="Phobius"/>
    </source>
</evidence>
<keyword evidence="1" id="KW-1133">Transmembrane helix</keyword>
<evidence type="ECO:0000313" key="3">
    <source>
        <dbReference type="Proteomes" id="UP000233597"/>
    </source>
</evidence>
<gene>
    <name evidence="2" type="ORF">COO20_09385</name>
</gene>
<reference evidence="2 3" key="1">
    <citation type="submission" date="2017-09" db="EMBL/GenBank/DDBJ databases">
        <title>Biodiversity and function of Thalassospira species in the particle-attached aromatic-hydrocarbon-degrading consortia from the surface seawater of the South China Sea.</title>
        <authorList>
            <person name="Dong C."/>
            <person name="Liu R."/>
            <person name="Shao Z."/>
        </authorList>
    </citation>
    <scope>NUCLEOTIDE SEQUENCE [LARGE SCALE GENOMIC DNA]</scope>
    <source>
        <strain evidence="2 3">CSC1P2</strain>
    </source>
</reference>
<proteinExistence type="predicted"/>
<protein>
    <submittedName>
        <fullName evidence="2">Uncharacterized protein</fullName>
    </submittedName>
</protein>
<keyword evidence="1" id="KW-0812">Transmembrane</keyword>
<organism evidence="2 3">
    <name type="scientific">Thalassospira marina</name>
    <dbReference type="NCBI Taxonomy" id="2048283"/>
    <lineage>
        <taxon>Bacteria</taxon>
        <taxon>Pseudomonadati</taxon>
        <taxon>Pseudomonadota</taxon>
        <taxon>Alphaproteobacteria</taxon>
        <taxon>Rhodospirillales</taxon>
        <taxon>Thalassospiraceae</taxon>
        <taxon>Thalassospira</taxon>
    </lineage>
</organism>
<dbReference type="EMBL" id="NWTK01000005">
    <property type="protein sequence ID" value="PKR54342.1"/>
    <property type="molecule type" value="Genomic_DNA"/>
</dbReference>